<sequence>MAAIVVGYDGSPASEPALEEAAAEAERRSAELTVVHAFRSVLITPPPFEMPIPGYSAHDAALRLAGQAADRIRADHPGLTVRAEARHGLAPAVLAERAADADLLVVGHRGHGGFPGLELGSVALRSVTRSPVPTLVVRGGRPRPRGTVLVAVDLAEDADEIVDFAFSEAALRGVRLTMVSAWDAHSSPAYAGDPGRVRYAADPAWERADAALARRLRPWRDKYPGVVAEHKLADGEPATVLVAATSHADLVVIGIWRPDGHNTRPGPIAQTVLRYADCPVAVVPHG</sequence>
<dbReference type="EMBL" id="BAAAQM010000017">
    <property type="protein sequence ID" value="GAA1971296.1"/>
    <property type="molecule type" value="Genomic_DNA"/>
</dbReference>
<protein>
    <submittedName>
        <fullName evidence="3">Universal stress protein</fullName>
    </submittedName>
</protein>
<gene>
    <name evidence="3" type="ORF">GCM10009838_33210</name>
</gene>
<dbReference type="Pfam" id="PF00582">
    <property type="entry name" value="Usp"/>
    <property type="match status" value="2"/>
</dbReference>
<comment type="similarity">
    <text evidence="1">Belongs to the universal stress protein A family.</text>
</comment>
<name>A0ABN2RLR2_9ACTN</name>
<dbReference type="Proteomes" id="UP001499854">
    <property type="component" value="Unassembled WGS sequence"/>
</dbReference>
<dbReference type="PANTHER" id="PTHR46268">
    <property type="entry name" value="STRESS RESPONSE PROTEIN NHAX"/>
    <property type="match status" value="1"/>
</dbReference>
<feature type="domain" description="UspA" evidence="2">
    <location>
        <begin position="147"/>
        <end position="284"/>
    </location>
</feature>
<dbReference type="PRINTS" id="PR01438">
    <property type="entry name" value="UNVRSLSTRESS"/>
</dbReference>
<dbReference type="Gene3D" id="3.40.50.620">
    <property type="entry name" value="HUPs"/>
    <property type="match status" value="2"/>
</dbReference>
<evidence type="ECO:0000313" key="3">
    <source>
        <dbReference type="EMBL" id="GAA1971296.1"/>
    </source>
</evidence>
<dbReference type="PANTHER" id="PTHR46268:SF6">
    <property type="entry name" value="UNIVERSAL STRESS PROTEIN UP12"/>
    <property type="match status" value="1"/>
</dbReference>
<feature type="domain" description="UspA" evidence="2">
    <location>
        <begin position="4"/>
        <end position="138"/>
    </location>
</feature>
<proteinExistence type="inferred from homology"/>
<dbReference type="InterPro" id="IPR014729">
    <property type="entry name" value="Rossmann-like_a/b/a_fold"/>
</dbReference>
<dbReference type="RefSeq" id="WP_344657927.1">
    <property type="nucleotide sequence ID" value="NZ_BAAAQM010000017.1"/>
</dbReference>
<comment type="caution">
    <text evidence="3">The sequence shown here is derived from an EMBL/GenBank/DDBJ whole genome shotgun (WGS) entry which is preliminary data.</text>
</comment>
<accession>A0ABN2RLR2</accession>
<reference evidence="3 4" key="1">
    <citation type="journal article" date="2019" name="Int. J. Syst. Evol. Microbiol.">
        <title>The Global Catalogue of Microorganisms (GCM) 10K type strain sequencing project: providing services to taxonomists for standard genome sequencing and annotation.</title>
        <authorList>
            <consortium name="The Broad Institute Genomics Platform"/>
            <consortium name="The Broad Institute Genome Sequencing Center for Infectious Disease"/>
            <person name="Wu L."/>
            <person name="Ma J."/>
        </authorList>
    </citation>
    <scope>NUCLEOTIDE SEQUENCE [LARGE SCALE GENOMIC DNA]</scope>
    <source>
        <strain evidence="3 4">JCM 16013</strain>
    </source>
</reference>
<dbReference type="InterPro" id="IPR006015">
    <property type="entry name" value="Universal_stress_UspA"/>
</dbReference>
<evidence type="ECO:0000313" key="4">
    <source>
        <dbReference type="Proteomes" id="UP001499854"/>
    </source>
</evidence>
<keyword evidence="4" id="KW-1185">Reference proteome</keyword>
<organism evidence="3 4">
    <name type="scientific">Catenulispora subtropica</name>
    <dbReference type="NCBI Taxonomy" id="450798"/>
    <lineage>
        <taxon>Bacteria</taxon>
        <taxon>Bacillati</taxon>
        <taxon>Actinomycetota</taxon>
        <taxon>Actinomycetes</taxon>
        <taxon>Catenulisporales</taxon>
        <taxon>Catenulisporaceae</taxon>
        <taxon>Catenulispora</taxon>
    </lineage>
</organism>
<evidence type="ECO:0000259" key="2">
    <source>
        <dbReference type="Pfam" id="PF00582"/>
    </source>
</evidence>
<dbReference type="SUPFAM" id="SSF52402">
    <property type="entry name" value="Adenine nucleotide alpha hydrolases-like"/>
    <property type="match status" value="2"/>
</dbReference>
<dbReference type="InterPro" id="IPR006016">
    <property type="entry name" value="UspA"/>
</dbReference>
<evidence type="ECO:0000256" key="1">
    <source>
        <dbReference type="ARBA" id="ARBA00008791"/>
    </source>
</evidence>